<dbReference type="Proteomes" id="UP000002382">
    <property type="component" value="Chromosome"/>
</dbReference>
<dbReference type="HOGENOM" id="CLU_787128_0_0_0"/>
<dbReference type="GO" id="GO:0106408">
    <property type="term" value="F:diadenylate cyclase activity"/>
    <property type="evidence" value="ECO:0007669"/>
    <property type="project" value="UniProtKB-EC"/>
</dbReference>
<keyword evidence="7" id="KW-0234">DNA repair</keyword>
<reference evidence="9 10" key="1">
    <citation type="submission" date="2009-06" db="EMBL/GenBank/DDBJ databases">
        <title>Complete sequence of Thermotogales bacterium TBF 19.5.1.</title>
        <authorList>
            <consortium name="US DOE Joint Genome Institute"/>
            <person name="Lucas S."/>
            <person name="Copeland A."/>
            <person name="Lapidus A."/>
            <person name="Glavina del Rio T."/>
            <person name="Tice H."/>
            <person name="Bruce D."/>
            <person name="Goodwin L."/>
            <person name="Pitluck S."/>
            <person name="Chertkov O."/>
            <person name="Brettin T."/>
            <person name="Detter J.C."/>
            <person name="Han C."/>
            <person name="Schmutz J."/>
            <person name="Larimer F."/>
            <person name="Land M."/>
            <person name="Hauser L."/>
            <person name="Kyrpides N."/>
            <person name="Ovchinnikova G."/>
            <person name="Noll K."/>
        </authorList>
    </citation>
    <scope>NUCLEOTIDE SEQUENCE [LARGE SCALE GENOMIC DNA]</scope>
    <source>
        <strain evidence="10">ATCC BAA-1733 / DSM 21960 / TBF 19.5.1</strain>
    </source>
</reference>
<evidence type="ECO:0000313" key="9">
    <source>
        <dbReference type="EMBL" id="ACR80721.1"/>
    </source>
</evidence>
<evidence type="ECO:0000256" key="5">
    <source>
        <dbReference type="ARBA" id="ARBA00022763"/>
    </source>
</evidence>
<dbReference type="NCBIfam" id="NF010009">
    <property type="entry name" value="PRK13482.1"/>
    <property type="match status" value="1"/>
</dbReference>
<evidence type="ECO:0000256" key="3">
    <source>
        <dbReference type="ARBA" id="ARBA00022695"/>
    </source>
</evidence>
<organism evidence="9 10">
    <name type="scientific">Kosmotoga olearia (strain ATCC BAA-1733 / DSM 21960 / TBF 19.5.1)</name>
    <dbReference type="NCBI Taxonomy" id="521045"/>
    <lineage>
        <taxon>Bacteria</taxon>
        <taxon>Thermotogati</taxon>
        <taxon>Thermotogota</taxon>
        <taxon>Thermotogae</taxon>
        <taxon>Kosmotogales</taxon>
        <taxon>Kosmotogaceae</taxon>
        <taxon>Kosmotoga</taxon>
    </lineage>
</organism>
<accession>C5CHP5</accession>
<dbReference type="PROSITE" id="PS51794">
    <property type="entry name" value="DAC"/>
    <property type="match status" value="1"/>
</dbReference>
<dbReference type="Pfam" id="PF00633">
    <property type="entry name" value="HHH"/>
    <property type="match status" value="1"/>
</dbReference>
<dbReference type="InterPro" id="IPR036888">
    <property type="entry name" value="DNA_integrity_DisA_N_sf"/>
</dbReference>
<dbReference type="eggNOG" id="COG1623">
    <property type="taxonomic scope" value="Bacteria"/>
</dbReference>
<dbReference type="AlphaFoldDB" id="C5CHP5"/>
<dbReference type="Gene3D" id="3.40.1700.10">
    <property type="entry name" value="DNA integrity scanning protein, DisA, N-terminal domain"/>
    <property type="match status" value="1"/>
</dbReference>
<evidence type="ECO:0000313" key="10">
    <source>
        <dbReference type="Proteomes" id="UP000002382"/>
    </source>
</evidence>
<sequence>MDHKELAERIRVVAPGTQLRFALDKIVAANTGALIFLVDDFEKYKDLMQVGFFLNCPFNPNKLYELSKMDGAIVVDESLNKIIAANVQLTPDPSIPSLQTGMRHRTAERMARQTGKMLLAISKRQGTITIFFGENSHVLAPVEILLPRVNQVIRTVEQYRQTFAYGLDQIDVLERASVLTLYDVLKTLEKGLMVLLISKEAELTLVELGKFGLPSRMQLDEITDGIPEEIENLVLDFAKEQVTIDKIEELMEKLLSLTEREISNYVTLARVLGYDISSSSQAMELNMRSRGIRFVRKIPKIPLQVALNVGAKYGSLARLLKTSVEELKEVEGVGEKRARAIRHAIDIHNKREELE</sequence>
<dbReference type="Gene3D" id="1.20.1260.110">
    <property type="entry name" value="DNA integrity scanning linker region"/>
    <property type="match status" value="1"/>
</dbReference>
<dbReference type="InterPro" id="IPR038331">
    <property type="entry name" value="DisA_sf"/>
</dbReference>
<dbReference type="GO" id="GO:0003677">
    <property type="term" value="F:DNA binding"/>
    <property type="evidence" value="ECO:0007669"/>
    <property type="project" value="InterPro"/>
</dbReference>
<keyword evidence="6" id="KW-0067">ATP-binding</keyword>
<evidence type="ECO:0000259" key="8">
    <source>
        <dbReference type="PROSITE" id="PS51794"/>
    </source>
</evidence>
<dbReference type="GO" id="GO:0006281">
    <property type="term" value="P:DNA repair"/>
    <property type="evidence" value="ECO:0007669"/>
    <property type="project" value="UniProtKB-KW"/>
</dbReference>
<keyword evidence="4" id="KW-0547">Nucleotide-binding</keyword>
<name>C5CHP5_KOSOT</name>
<dbReference type="InterPro" id="IPR018906">
    <property type="entry name" value="DNA_integrity_scan_DisA_link"/>
</dbReference>
<gene>
    <name evidence="9" type="ordered locus">Kole_2043</name>
</gene>
<dbReference type="PANTHER" id="PTHR34185">
    <property type="entry name" value="DIADENYLATE CYCLASE"/>
    <property type="match status" value="1"/>
</dbReference>
<dbReference type="Pfam" id="PF10635">
    <property type="entry name" value="DisA-linker"/>
    <property type="match status" value="1"/>
</dbReference>
<keyword evidence="10" id="KW-1185">Reference proteome</keyword>
<dbReference type="STRING" id="521045.Kole_2043"/>
<dbReference type="RefSeq" id="WP_015869362.1">
    <property type="nucleotide sequence ID" value="NC_012785.1"/>
</dbReference>
<comment type="catalytic activity">
    <reaction evidence="1">
        <text>2 ATP = 3',3'-c-di-AMP + 2 diphosphate</text>
        <dbReference type="Rhea" id="RHEA:35655"/>
        <dbReference type="ChEBI" id="CHEBI:30616"/>
        <dbReference type="ChEBI" id="CHEBI:33019"/>
        <dbReference type="ChEBI" id="CHEBI:71500"/>
        <dbReference type="EC" id="2.7.7.85"/>
    </reaction>
</comment>
<evidence type="ECO:0000256" key="2">
    <source>
        <dbReference type="ARBA" id="ARBA00022679"/>
    </source>
</evidence>
<dbReference type="InterPro" id="IPR003390">
    <property type="entry name" value="DNA_integrity_scan_DisA_N"/>
</dbReference>
<dbReference type="GO" id="GO:0016787">
    <property type="term" value="F:hydrolase activity"/>
    <property type="evidence" value="ECO:0007669"/>
    <property type="project" value="UniProtKB-ARBA"/>
</dbReference>
<evidence type="ECO:0000256" key="7">
    <source>
        <dbReference type="ARBA" id="ARBA00023204"/>
    </source>
</evidence>
<dbReference type="SUPFAM" id="SSF143597">
    <property type="entry name" value="YojJ-like"/>
    <property type="match status" value="1"/>
</dbReference>
<dbReference type="InterPro" id="IPR003583">
    <property type="entry name" value="Hlx-hairpin-Hlx_DNA-bd_motif"/>
</dbReference>
<dbReference type="Gene3D" id="1.10.150.20">
    <property type="entry name" value="5' to 3' exonuclease, C-terminal subdomain"/>
    <property type="match status" value="1"/>
</dbReference>
<dbReference type="EMBL" id="CP001634">
    <property type="protein sequence ID" value="ACR80721.1"/>
    <property type="molecule type" value="Genomic_DNA"/>
</dbReference>
<keyword evidence="2" id="KW-0808">Transferase</keyword>
<dbReference type="InterPro" id="IPR000445">
    <property type="entry name" value="HhH_motif"/>
</dbReference>
<dbReference type="InterPro" id="IPR010994">
    <property type="entry name" value="RuvA_2-like"/>
</dbReference>
<dbReference type="OrthoDB" id="41841at2"/>
<protein>
    <recommendedName>
        <fullName evidence="8">DAC domain-containing protein</fullName>
    </recommendedName>
</protein>
<evidence type="ECO:0000256" key="6">
    <source>
        <dbReference type="ARBA" id="ARBA00022840"/>
    </source>
</evidence>
<dbReference type="KEGG" id="kol:Kole_2043"/>
<dbReference type="GO" id="GO:0005524">
    <property type="term" value="F:ATP binding"/>
    <property type="evidence" value="ECO:0007669"/>
    <property type="project" value="UniProtKB-KW"/>
</dbReference>
<dbReference type="GO" id="GO:0140097">
    <property type="term" value="F:catalytic activity, acting on DNA"/>
    <property type="evidence" value="ECO:0007669"/>
    <property type="project" value="UniProtKB-ARBA"/>
</dbReference>
<dbReference type="InterPro" id="IPR050338">
    <property type="entry name" value="DisA"/>
</dbReference>
<dbReference type="Pfam" id="PF02457">
    <property type="entry name" value="DAC"/>
    <property type="match status" value="1"/>
</dbReference>
<evidence type="ECO:0000256" key="1">
    <source>
        <dbReference type="ARBA" id="ARBA00000877"/>
    </source>
</evidence>
<reference evidence="9 10" key="2">
    <citation type="journal article" date="2011" name="J. Bacteriol.">
        <title>Genome Sequence of Kosmotoga olearia Strain TBF 19.5.1, a Thermophilic Bacterium with a Wide Growth Temperature Range, Isolated from the Troll B Oil Platform in the North Sea.</title>
        <authorList>
            <person name="Swithers K.S."/>
            <person name="Dipippo J.L."/>
            <person name="Bruce D.C."/>
            <person name="Detter C."/>
            <person name="Tapia R."/>
            <person name="Han S."/>
            <person name="Goodwin L.A."/>
            <person name="Han J."/>
            <person name="Woyke T."/>
            <person name="Pitluck S."/>
            <person name="Pennacchio L."/>
            <person name="Nolan M."/>
            <person name="Mikhailova N."/>
            <person name="Land M.L."/>
            <person name="Nesbo C.L."/>
            <person name="Gogarten J.P."/>
            <person name="Noll K.M."/>
        </authorList>
    </citation>
    <scope>NUCLEOTIDE SEQUENCE [LARGE SCALE GENOMIC DNA]</scope>
    <source>
        <strain evidence="10">ATCC BAA-1733 / DSM 21960 / TBF 19.5.1</strain>
    </source>
</reference>
<dbReference type="GO" id="GO:0004016">
    <property type="term" value="F:adenylate cyclase activity"/>
    <property type="evidence" value="ECO:0007669"/>
    <property type="project" value="TreeGrafter"/>
</dbReference>
<proteinExistence type="predicted"/>
<dbReference type="SMART" id="SM00278">
    <property type="entry name" value="HhH1"/>
    <property type="match status" value="1"/>
</dbReference>
<feature type="domain" description="DAC" evidence="8">
    <location>
        <begin position="3"/>
        <end position="142"/>
    </location>
</feature>
<dbReference type="PANTHER" id="PTHR34185:SF3">
    <property type="entry name" value="DNA INTEGRITY SCANNING PROTEIN DISA"/>
    <property type="match status" value="1"/>
</dbReference>
<keyword evidence="3" id="KW-0548">Nucleotidyltransferase</keyword>
<keyword evidence="5" id="KW-0227">DNA damage</keyword>
<evidence type="ECO:0000256" key="4">
    <source>
        <dbReference type="ARBA" id="ARBA00022741"/>
    </source>
</evidence>
<dbReference type="SUPFAM" id="SSF47781">
    <property type="entry name" value="RuvA domain 2-like"/>
    <property type="match status" value="1"/>
</dbReference>